<comment type="caution">
    <text evidence="2">The sequence shown here is derived from an EMBL/GenBank/DDBJ whole genome shotgun (WGS) entry which is preliminary data.</text>
</comment>
<reference evidence="2" key="1">
    <citation type="submission" date="2022-03" db="EMBL/GenBank/DDBJ databases">
        <title>A functionally conserved STORR gene fusion in Papaver species that diverged 16.8 million years ago.</title>
        <authorList>
            <person name="Catania T."/>
        </authorList>
    </citation>
    <scope>NUCLEOTIDE SEQUENCE</scope>
    <source>
        <strain evidence="2">S-191538</strain>
    </source>
</reference>
<dbReference type="Pfam" id="PF07816">
    <property type="entry name" value="DUF1645"/>
    <property type="match status" value="1"/>
</dbReference>
<feature type="compositionally biased region" description="Low complexity" evidence="1">
    <location>
        <begin position="231"/>
        <end position="258"/>
    </location>
</feature>
<evidence type="ECO:0000256" key="1">
    <source>
        <dbReference type="SAM" id="MobiDB-lite"/>
    </source>
</evidence>
<dbReference type="AlphaFoldDB" id="A0AA41RWD8"/>
<accession>A0AA41RWD8</accession>
<dbReference type="EMBL" id="JAJJMA010074722">
    <property type="protein sequence ID" value="MCL7028014.1"/>
    <property type="molecule type" value="Genomic_DNA"/>
</dbReference>
<feature type="compositionally biased region" description="Polar residues" evidence="1">
    <location>
        <begin position="10"/>
        <end position="21"/>
    </location>
</feature>
<name>A0AA41RWD8_PAPNU</name>
<dbReference type="PANTHER" id="PTHR33095">
    <property type="entry name" value="OS07G0619500 PROTEIN"/>
    <property type="match status" value="1"/>
</dbReference>
<feature type="region of interest" description="Disordered" evidence="1">
    <location>
        <begin position="296"/>
        <end position="341"/>
    </location>
</feature>
<dbReference type="PANTHER" id="PTHR33095:SF57">
    <property type="entry name" value="EXPRESSED PROTEIN"/>
    <property type="match status" value="1"/>
</dbReference>
<gene>
    <name evidence="2" type="ORF">MKW94_023565</name>
</gene>
<dbReference type="InterPro" id="IPR012442">
    <property type="entry name" value="DUF1645_plant"/>
</dbReference>
<protein>
    <submittedName>
        <fullName evidence="2">Uncharacterized protein</fullName>
    </submittedName>
</protein>
<feature type="region of interest" description="Disordered" evidence="1">
    <location>
        <begin position="231"/>
        <end position="261"/>
    </location>
</feature>
<feature type="region of interest" description="Disordered" evidence="1">
    <location>
        <begin position="1"/>
        <end position="22"/>
    </location>
</feature>
<evidence type="ECO:0000313" key="3">
    <source>
        <dbReference type="Proteomes" id="UP001177140"/>
    </source>
</evidence>
<organism evidence="2 3">
    <name type="scientific">Papaver nudicaule</name>
    <name type="common">Iceland poppy</name>
    <dbReference type="NCBI Taxonomy" id="74823"/>
    <lineage>
        <taxon>Eukaryota</taxon>
        <taxon>Viridiplantae</taxon>
        <taxon>Streptophyta</taxon>
        <taxon>Embryophyta</taxon>
        <taxon>Tracheophyta</taxon>
        <taxon>Spermatophyta</taxon>
        <taxon>Magnoliopsida</taxon>
        <taxon>Ranunculales</taxon>
        <taxon>Papaveraceae</taxon>
        <taxon>Papaveroideae</taxon>
        <taxon>Papaver</taxon>
    </lineage>
</organism>
<feature type="region of interest" description="Disordered" evidence="1">
    <location>
        <begin position="170"/>
        <end position="189"/>
    </location>
</feature>
<dbReference type="Proteomes" id="UP001177140">
    <property type="component" value="Unassembled WGS sequence"/>
</dbReference>
<evidence type="ECO:0000313" key="2">
    <source>
        <dbReference type="EMBL" id="MCL7028014.1"/>
    </source>
</evidence>
<feature type="region of interest" description="Disordered" evidence="1">
    <location>
        <begin position="195"/>
        <end position="215"/>
    </location>
</feature>
<proteinExistence type="predicted"/>
<keyword evidence="3" id="KW-1185">Reference proteome</keyword>
<sequence length="404" mass="44585">MNKLPKSHSHSQFPLLQNPPNNKAEESMVFMNTHDEVLNFINNNNEADCNSNCSTPYVSAPSSPTSRNDVSYYFSCPASPMHYITSSSKSPVPTTLTSSLSCDFSSTNFDFDFSARFSSSVTSSSTSTAAMSSADELFLNGKIRPMKLSSHLQKPQMLSPLSFDDIANETQEQEQEANGTGFTRGRDMRMRNKSLHRRARSLSPFRNPYDDDKVIGKGLDRDEVMDSISAAAAAMAPSSTETTPSVSASSSRSSSSGRSSKRWEFLKDFLMRSKSEGRGNGKEKFWTSFAPVNKEKKLTTSTTNTSTIGETQKQKRVQNQPGAKKPPPPAAAKPSNGVGKRRNISHFQSAHEIHYKTNRAQAEEMRRKTYLPYRQGLFGCLGFSSKSYGAMNGFARALNPVSSR</sequence>